<dbReference type="InterPro" id="IPR036396">
    <property type="entry name" value="Cyt_P450_sf"/>
</dbReference>
<keyword evidence="2" id="KW-0223">Dioxygenase</keyword>
<dbReference type="GO" id="GO:0051213">
    <property type="term" value="F:dioxygenase activity"/>
    <property type="evidence" value="ECO:0007669"/>
    <property type="project" value="UniProtKB-KW"/>
</dbReference>
<dbReference type="CDD" id="cd20612">
    <property type="entry name" value="CYP_LDS-like_C"/>
    <property type="match status" value="1"/>
</dbReference>
<protein>
    <submittedName>
        <fullName evidence="7">Linoleate 10R-lipoxygenase</fullName>
    </submittedName>
</protein>
<dbReference type="InterPro" id="IPR010255">
    <property type="entry name" value="Haem_peroxidase_sf"/>
</dbReference>
<reference evidence="7 8" key="1">
    <citation type="submission" date="2017-08" db="EMBL/GenBank/DDBJ databases">
        <title>Harnessing the power of phylogenomics to disentangle the directionality and signatures of interkingdom host jumping in the parasitic fungal genus Tolypocladium.</title>
        <authorList>
            <person name="Quandt C.A."/>
            <person name="Patterson W."/>
            <person name="Spatafora J.W."/>
        </authorList>
    </citation>
    <scope>NUCLEOTIDE SEQUENCE [LARGE SCALE GENOMIC DNA]</scope>
    <source>
        <strain evidence="7 8">CBS 113982</strain>
    </source>
</reference>
<dbReference type="PROSITE" id="PS50292">
    <property type="entry name" value="PEROXIDASE_3"/>
    <property type="match status" value="1"/>
</dbReference>
<dbReference type="InterPro" id="IPR050783">
    <property type="entry name" value="Oxylipin_biosynth_metab"/>
</dbReference>
<dbReference type="SUPFAM" id="SSF48113">
    <property type="entry name" value="Heme-dependent peroxidases"/>
    <property type="match status" value="1"/>
</dbReference>
<evidence type="ECO:0000313" key="7">
    <source>
        <dbReference type="EMBL" id="PNY27468.1"/>
    </source>
</evidence>
<dbReference type="PANTHER" id="PTHR11903:SF13">
    <property type="entry name" value="LINOLEATE 10R-LIPOXYGENASE"/>
    <property type="match status" value="1"/>
</dbReference>
<dbReference type="STRING" id="45235.A0A2K3QIU9"/>
<evidence type="ECO:0000313" key="8">
    <source>
        <dbReference type="Proteomes" id="UP000236621"/>
    </source>
</evidence>
<dbReference type="GO" id="GO:0005506">
    <property type="term" value="F:iron ion binding"/>
    <property type="evidence" value="ECO:0007669"/>
    <property type="project" value="InterPro"/>
</dbReference>
<dbReference type="Gene3D" id="1.10.640.10">
    <property type="entry name" value="Haem peroxidase domain superfamily, animal type"/>
    <property type="match status" value="1"/>
</dbReference>
<dbReference type="AlphaFoldDB" id="A0A2K3QIU9"/>
<comment type="caution">
    <text evidence="7">The sequence shown here is derived from an EMBL/GenBank/DDBJ whole genome shotgun (WGS) entry which is preliminary data.</text>
</comment>
<sequence>MSPDGESNGEGAQNGAHHQVQNGTHANGNGAHHQGQNGTHANGTRQNGVHGRSSDARTNVSQIMSSSQPKKSESWSLSQFRQASRRPLPTEMGDGSYRAVVKRPGLMQDLRSIGWGGKYLKTLKEIVAAKLKGETQVDDKTMIMERTIQLVATMPYHSPRQEVLTNSFIDTLWNSLSHPPLLYMGDQFRYRQPDGSNNNPLMPKMGAAGTPYSRTVKPGKATLGALPDPETVYEAVMARDGFKKNPNNVSSILWYWATIIIHDLFWTNSKDGNQNDSSSYLDLSPLYGNTKEALDSIRTFKDGMLKADSFADKRLVGNPPGVCIILVMFNRFHNYIAGNLASINEGNKYAKPPPNLSEEAAAAAWKKYDEELFQTARLVTSGLYINITLVDYVRNIINLNRVDSAWTLDPRQEMGVSVGTSDGAESGVGNVVSAEFNLCYRWHSCISEMDDEWIQNFYTQLLGENYGEMNLQAVMAAVKRFEMTMPQDPSQRTFGGFARGPDGRFSDDDLVNSLATAIEQPGGAFGAQNVPRIMKPVEILGIIRGRKWNLAGLNEFRKHFGLKAYETFEDINSDPAVADQLRNLYQHPDHVELYPGLVAEEAKTPMVPGVGIAPTYTISRVVLSDAVSLVRGDRYYTTDYHPGYLTQWGYNEANYDVDVNHGCVFYKLFMRAFPNHFKRDSVYAHYPMVIPPENRKILTNLGRVERFNFDRPQFIAPPVHVSSYAGAKYVFSNDDKYRVNWQEGLDSLMGRAGRGRASAQSGDRKHLHSLLNKDDCVASIKSFYSMIAESLLAEKSHTIAGKAHCDVVRDVGNLAHTHFVARMFNLPLKSTENPKGVFSEQELYTTLATMFASIFLDLDPVKSFPLRQKAKEMASRLGSIVETNAKLSASLGIGGFFTGKPKDSTLSAYGVNLIKGLSKAGLKPHEITWDQILPTAGALVPNEAQLVSDLCYPFALAVDFYLSPGGQPHLEELHRIASRGPSEETDALLLGYAMEGIRMAGPSGIYREVAAADAFTEDDGREVNVQPGDRVFVSFASAARDGAHFTNPDTIDPRRPLDSYINYGAEPHMRLGREVSQVALVELFRALFRKKGLRRVSGPQGELKRIPGPGGYSVFMTEDWGGAWPFPASMKVIWDGA</sequence>
<feature type="binding site" description="axial binding residue" evidence="5">
    <location>
        <position position="443"/>
    </location>
    <ligand>
        <name>heme b</name>
        <dbReference type="ChEBI" id="CHEBI:60344"/>
    </ligand>
    <ligandPart>
        <name>Fe</name>
        <dbReference type="ChEBI" id="CHEBI:18248"/>
    </ligandPart>
</feature>
<dbReference type="SUPFAM" id="SSF48264">
    <property type="entry name" value="Cytochrome P450"/>
    <property type="match status" value="1"/>
</dbReference>
<accession>A0A2K3QIU9</accession>
<evidence type="ECO:0000256" key="3">
    <source>
        <dbReference type="ARBA" id="ARBA00023002"/>
    </source>
</evidence>
<dbReference type="PRINTS" id="PR00457">
    <property type="entry name" value="ANPEROXIDASE"/>
</dbReference>
<dbReference type="GO" id="GO:0016705">
    <property type="term" value="F:oxidoreductase activity, acting on paired donors, with incorporation or reduction of molecular oxygen"/>
    <property type="evidence" value="ECO:0007669"/>
    <property type="project" value="InterPro"/>
</dbReference>
<organism evidence="7 8">
    <name type="scientific">Tolypocladium capitatum</name>
    <dbReference type="NCBI Taxonomy" id="45235"/>
    <lineage>
        <taxon>Eukaryota</taxon>
        <taxon>Fungi</taxon>
        <taxon>Dikarya</taxon>
        <taxon>Ascomycota</taxon>
        <taxon>Pezizomycotina</taxon>
        <taxon>Sordariomycetes</taxon>
        <taxon>Hypocreomycetidae</taxon>
        <taxon>Hypocreales</taxon>
        <taxon>Ophiocordycipitaceae</taxon>
        <taxon>Tolypocladium</taxon>
    </lineage>
</organism>
<dbReference type="GO" id="GO:0004497">
    <property type="term" value="F:monooxygenase activity"/>
    <property type="evidence" value="ECO:0007669"/>
    <property type="project" value="InterPro"/>
</dbReference>
<feature type="compositionally biased region" description="Low complexity" evidence="6">
    <location>
        <begin position="65"/>
        <end position="78"/>
    </location>
</feature>
<feature type="compositionally biased region" description="Low complexity" evidence="6">
    <location>
        <begin position="21"/>
        <end position="41"/>
    </location>
</feature>
<dbReference type="InterPro" id="IPR034812">
    <property type="entry name" value="Ppo-like_N"/>
</dbReference>
<dbReference type="CDD" id="cd09817">
    <property type="entry name" value="linoleate_diol_synthase_like"/>
    <property type="match status" value="1"/>
</dbReference>
<dbReference type="GO" id="GO:0020037">
    <property type="term" value="F:heme binding"/>
    <property type="evidence" value="ECO:0007669"/>
    <property type="project" value="InterPro"/>
</dbReference>
<evidence type="ECO:0000256" key="1">
    <source>
        <dbReference type="ARBA" id="ARBA00022723"/>
    </source>
</evidence>
<proteinExistence type="predicted"/>
<keyword evidence="1 5" id="KW-0479">Metal-binding</keyword>
<evidence type="ECO:0000256" key="5">
    <source>
        <dbReference type="PIRSR" id="PIRSR619791-2"/>
    </source>
</evidence>
<keyword evidence="5" id="KW-0349">Heme</keyword>
<name>A0A2K3QIU9_9HYPO</name>
<evidence type="ECO:0000256" key="2">
    <source>
        <dbReference type="ARBA" id="ARBA00022964"/>
    </source>
</evidence>
<dbReference type="OrthoDB" id="823504at2759"/>
<dbReference type="InterPro" id="IPR019791">
    <property type="entry name" value="Haem_peroxidase_animal"/>
</dbReference>
<keyword evidence="8" id="KW-1185">Reference proteome</keyword>
<dbReference type="InterPro" id="IPR037120">
    <property type="entry name" value="Haem_peroxidase_sf_animal"/>
</dbReference>
<keyword evidence="4 5" id="KW-0408">Iron</keyword>
<dbReference type="Proteomes" id="UP000236621">
    <property type="component" value="Unassembled WGS sequence"/>
</dbReference>
<evidence type="ECO:0000256" key="4">
    <source>
        <dbReference type="ARBA" id="ARBA00023004"/>
    </source>
</evidence>
<dbReference type="Pfam" id="PF03098">
    <property type="entry name" value="An_peroxidase"/>
    <property type="match status" value="2"/>
</dbReference>
<gene>
    <name evidence="7" type="ORF">TCAP_02613</name>
</gene>
<dbReference type="PANTHER" id="PTHR11903">
    <property type="entry name" value="PROSTAGLANDIN G/H SYNTHASE"/>
    <property type="match status" value="1"/>
</dbReference>
<dbReference type="EMBL" id="NRSZ01000399">
    <property type="protein sequence ID" value="PNY27468.1"/>
    <property type="molecule type" value="Genomic_DNA"/>
</dbReference>
<dbReference type="Gene3D" id="1.10.630.10">
    <property type="entry name" value="Cytochrome P450"/>
    <property type="match status" value="1"/>
</dbReference>
<feature type="region of interest" description="Disordered" evidence="6">
    <location>
        <begin position="1"/>
        <end position="95"/>
    </location>
</feature>
<keyword evidence="3" id="KW-0560">Oxidoreductase</keyword>
<evidence type="ECO:0000256" key="6">
    <source>
        <dbReference type="SAM" id="MobiDB-lite"/>
    </source>
</evidence>
<dbReference type="GO" id="GO:0006979">
    <property type="term" value="P:response to oxidative stress"/>
    <property type="evidence" value="ECO:0007669"/>
    <property type="project" value="InterPro"/>
</dbReference>
<dbReference type="GO" id="GO:0004601">
    <property type="term" value="F:peroxidase activity"/>
    <property type="evidence" value="ECO:0007669"/>
    <property type="project" value="InterPro"/>
</dbReference>
<dbReference type="GO" id="GO:0006631">
    <property type="term" value="P:fatty acid metabolic process"/>
    <property type="evidence" value="ECO:0007669"/>
    <property type="project" value="UniProtKB-ARBA"/>
</dbReference>